<dbReference type="Pfam" id="PF02817">
    <property type="entry name" value="E3_binding"/>
    <property type="match status" value="1"/>
</dbReference>
<feature type="compositionally biased region" description="Low complexity" evidence="5">
    <location>
        <begin position="83"/>
        <end position="105"/>
    </location>
</feature>
<dbReference type="InterPro" id="IPR000089">
    <property type="entry name" value="Biotin_lipoyl"/>
</dbReference>
<protein>
    <recommendedName>
        <fullName evidence="4">Dihydrolipoamide acetyltransferase component of pyruvate dehydrogenase complex</fullName>
        <ecNumber evidence="4">2.3.1.-</ecNumber>
    </recommendedName>
</protein>
<dbReference type="InterPro" id="IPR004167">
    <property type="entry name" value="PSBD"/>
</dbReference>
<dbReference type="PANTHER" id="PTHR23151:SF90">
    <property type="entry name" value="DIHYDROLIPOYLLYSINE-RESIDUE ACETYLTRANSFERASE COMPONENT OF PYRUVATE DEHYDROGENASE COMPLEX, MITOCHONDRIAL-RELATED"/>
    <property type="match status" value="1"/>
</dbReference>
<accession>A0A2M8QFJ8</accession>
<dbReference type="InterPro" id="IPR003016">
    <property type="entry name" value="2-oxoA_DH_lipoyl-BS"/>
</dbReference>
<evidence type="ECO:0000313" key="8">
    <source>
        <dbReference type="EMBL" id="PJF48538.1"/>
    </source>
</evidence>
<reference evidence="8 9" key="1">
    <citation type="submission" date="2017-11" db="EMBL/GenBank/DDBJ databases">
        <title>Evolution of Phototrophy in the Chloroflexi Phylum Driven by Horizontal Gene Transfer.</title>
        <authorList>
            <person name="Ward L.M."/>
            <person name="Hemp J."/>
            <person name="Shih P.M."/>
            <person name="Mcglynn S.E."/>
            <person name="Fischer W."/>
        </authorList>
    </citation>
    <scope>NUCLEOTIDE SEQUENCE [LARGE SCALE GENOMIC DNA]</scope>
    <source>
        <strain evidence="8">JP3_7</strain>
    </source>
</reference>
<dbReference type="EC" id="2.3.1.-" evidence="4"/>
<organism evidence="8 9">
    <name type="scientific">Candidatus Thermofonsia Clade 3 bacterium</name>
    <dbReference type="NCBI Taxonomy" id="2364212"/>
    <lineage>
        <taxon>Bacteria</taxon>
        <taxon>Bacillati</taxon>
        <taxon>Chloroflexota</taxon>
        <taxon>Candidatus Thermofontia</taxon>
        <taxon>Candidatus Thermofonsia Clade 3</taxon>
    </lineage>
</organism>
<feature type="region of interest" description="Disordered" evidence="5">
    <location>
        <begin position="83"/>
        <end position="126"/>
    </location>
</feature>
<dbReference type="InterPro" id="IPR023213">
    <property type="entry name" value="CAT-like_dom_sf"/>
</dbReference>
<evidence type="ECO:0000259" key="6">
    <source>
        <dbReference type="PROSITE" id="PS50968"/>
    </source>
</evidence>
<dbReference type="InterPro" id="IPR036625">
    <property type="entry name" value="E3-bd_dom_sf"/>
</dbReference>
<evidence type="ECO:0000259" key="7">
    <source>
        <dbReference type="PROSITE" id="PS51826"/>
    </source>
</evidence>
<keyword evidence="3 4" id="KW-0450">Lipoyl</keyword>
<dbReference type="Gene3D" id="4.10.320.10">
    <property type="entry name" value="E3-binding domain"/>
    <property type="match status" value="1"/>
</dbReference>
<dbReference type="CDD" id="cd06849">
    <property type="entry name" value="lipoyl_domain"/>
    <property type="match status" value="1"/>
</dbReference>
<evidence type="ECO:0000256" key="1">
    <source>
        <dbReference type="ARBA" id="ARBA00001938"/>
    </source>
</evidence>
<sequence>MATEITMPQMGFDMTEGTIAAWLKKEGDPVAKGEPIAEIETDKTTIQIESFSSGVLRKILAQAGQKVPVGQVIGIIAAPDEPIAGAPPSASPQSASQPAPEASKSNAAPQTEPRTQPAGAAPQIVHQGRIIATPVARRLAEERGIDLRYVKGTGPDGRITKADVEAFVPSSPAPVSKPTVSPVVKAPEPVPPPAPVAQAAAPAAPSVMQPLTRMRQTIAARMVASKQQVPHFYITVAVEMDAALALRAQINESLKPEGVKVSVNDMVIRAVALALRRFPNMNAAFTAEGIQRRDYVHVANAVTVEGGLVTVTVRDADKKTLKQISQEMAALAERARSNKMQPGDTGGQTFTISNLGMYNVENFIAIVNQPDAGILAVATATPTPVVRDGEIVIRTMMNMTLSGDHRLTDGAEGAQFINEIKRLLENPWSLVL</sequence>
<dbReference type="Pfam" id="PF00198">
    <property type="entry name" value="2-oxoacid_dh"/>
    <property type="match status" value="1"/>
</dbReference>
<dbReference type="AlphaFoldDB" id="A0A2M8QFJ8"/>
<proteinExistence type="inferred from homology"/>
<gene>
    <name evidence="8" type="ORF">CUN48_03130</name>
</gene>
<dbReference type="SUPFAM" id="SSF52777">
    <property type="entry name" value="CoA-dependent acyltransferases"/>
    <property type="match status" value="1"/>
</dbReference>
<dbReference type="EMBL" id="PGTN01000012">
    <property type="protein sequence ID" value="PJF48538.1"/>
    <property type="molecule type" value="Genomic_DNA"/>
</dbReference>
<evidence type="ECO:0000256" key="3">
    <source>
        <dbReference type="ARBA" id="ARBA00022823"/>
    </source>
</evidence>
<dbReference type="InterPro" id="IPR011053">
    <property type="entry name" value="Single_hybrid_motif"/>
</dbReference>
<name>A0A2M8QFJ8_9CHLR</name>
<evidence type="ECO:0000313" key="9">
    <source>
        <dbReference type="Proteomes" id="UP000230790"/>
    </source>
</evidence>
<dbReference type="Proteomes" id="UP000230790">
    <property type="component" value="Unassembled WGS sequence"/>
</dbReference>
<dbReference type="SUPFAM" id="SSF51230">
    <property type="entry name" value="Single hybrid motif"/>
    <property type="match status" value="1"/>
</dbReference>
<dbReference type="PROSITE" id="PS00189">
    <property type="entry name" value="LIPOYL"/>
    <property type="match status" value="1"/>
</dbReference>
<dbReference type="SUPFAM" id="SSF47005">
    <property type="entry name" value="Peripheral subunit-binding domain of 2-oxo acid dehydrogenase complex"/>
    <property type="match status" value="1"/>
</dbReference>
<dbReference type="InterPro" id="IPR045257">
    <property type="entry name" value="E2/Pdx1"/>
</dbReference>
<evidence type="ECO:0000256" key="2">
    <source>
        <dbReference type="ARBA" id="ARBA00007317"/>
    </source>
</evidence>
<dbReference type="Gene3D" id="3.30.559.10">
    <property type="entry name" value="Chloramphenicol acetyltransferase-like domain"/>
    <property type="match status" value="1"/>
</dbReference>
<evidence type="ECO:0000256" key="5">
    <source>
        <dbReference type="SAM" id="MobiDB-lite"/>
    </source>
</evidence>
<dbReference type="InterPro" id="IPR001078">
    <property type="entry name" value="2-oxoacid_DH_actylTfrase"/>
</dbReference>
<dbReference type="GO" id="GO:0006086">
    <property type="term" value="P:pyruvate decarboxylation to acetyl-CoA"/>
    <property type="evidence" value="ECO:0007669"/>
    <property type="project" value="InterPro"/>
</dbReference>
<keyword evidence="4" id="KW-0808">Transferase</keyword>
<feature type="domain" description="Lipoyl-binding" evidence="6">
    <location>
        <begin position="2"/>
        <end position="77"/>
    </location>
</feature>
<comment type="similarity">
    <text evidence="2 4">Belongs to the 2-oxoacid dehydrogenase family.</text>
</comment>
<dbReference type="GO" id="GO:0045254">
    <property type="term" value="C:pyruvate dehydrogenase complex"/>
    <property type="evidence" value="ECO:0007669"/>
    <property type="project" value="InterPro"/>
</dbReference>
<dbReference type="PROSITE" id="PS50968">
    <property type="entry name" value="BIOTINYL_LIPOYL"/>
    <property type="match status" value="1"/>
</dbReference>
<comment type="cofactor">
    <cofactor evidence="1 4">
        <name>(R)-lipoate</name>
        <dbReference type="ChEBI" id="CHEBI:83088"/>
    </cofactor>
</comment>
<feature type="domain" description="Peripheral subunit-binding (PSBD)" evidence="7">
    <location>
        <begin position="131"/>
        <end position="168"/>
    </location>
</feature>
<dbReference type="PROSITE" id="PS51826">
    <property type="entry name" value="PSBD"/>
    <property type="match status" value="1"/>
</dbReference>
<dbReference type="Pfam" id="PF00364">
    <property type="entry name" value="Biotin_lipoyl"/>
    <property type="match status" value="1"/>
</dbReference>
<dbReference type="Gene3D" id="2.40.50.100">
    <property type="match status" value="1"/>
</dbReference>
<dbReference type="GO" id="GO:0016746">
    <property type="term" value="F:acyltransferase activity"/>
    <property type="evidence" value="ECO:0007669"/>
    <property type="project" value="UniProtKB-KW"/>
</dbReference>
<evidence type="ECO:0000256" key="4">
    <source>
        <dbReference type="RuleBase" id="RU003423"/>
    </source>
</evidence>
<comment type="caution">
    <text evidence="8">The sequence shown here is derived from an EMBL/GenBank/DDBJ whole genome shotgun (WGS) entry which is preliminary data.</text>
</comment>
<keyword evidence="4" id="KW-0012">Acyltransferase</keyword>
<dbReference type="PANTHER" id="PTHR23151">
    <property type="entry name" value="DIHYDROLIPOAMIDE ACETYL/SUCCINYL-TRANSFERASE-RELATED"/>
    <property type="match status" value="1"/>
</dbReference>